<dbReference type="AlphaFoldDB" id="A0A9P8UPX6"/>
<dbReference type="PROSITE" id="PS50865">
    <property type="entry name" value="ZF_MYND_2"/>
    <property type="match status" value="1"/>
</dbReference>
<reference evidence="6" key="1">
    <citation type="journal article" date="2021" name="Nat. Commun.">
        <title>Genetic determinants of endophytism in the Arabidopsis root mycobiome.</title>
        <authorList>
            <person name="Mesny F."/>
            <person name="Miyauchi S."/>
            <person name="Thiergart T."/>
            <person name="Pickel B."/>
            <person name="Atanasova L."/>
            <person name="Karlsson M."/>
            <person name="Huettel B."/>
            <person name="Barry K.W."/>
            <person name="Haridas S."/>
            <person name="Chen C."/>
            <person name="Bauer D."/>
            <person name="Andreopoulos W."/>
            <person name="Pangilinan J."/>
            <person name="LaButti K."/>
            <person name="Riley R."/>
            <person name="Lipzen A."/>
            <person name="Clum A."/>
            <person name="Drula E."/>
            <person name="Henrissat B."/>
            <person name="Kohler A."/>
            <person name="Grigoriev I.V."/>
            <person name="Martin F.M."/>
            <person name="Hacquard S."/>
        </authorList>
    </citation>
    <scope>NUCLEOTIDE SEQUENCE</scope>
    <source>
        <strain evidence="6">MPI-SDFR-AT-0073</strain>
    </source>
</reference>
<name>A0A9P8UPX6_9PEZI</name>
<accession>A0A9P8UPX6</accession>
<keyword evidence="3" id="KW-0862">Zinc</keyword>
<keyword evidence="2 4" id="KW-0863">Zinc-finger</keyword>
<proteinExistence type="predicted"/>
<keyword evidence="1" id="KW-0479">Metal-binding</keyword>
<gene>
    <name evidence="6" type="ORF">BKA67DRAFT_562271</name>
</gene>
<dbReference type="GO" id="GO:0008270">
    <property type="term" value="F:zinc ion binding"/>
    <property type="evidence" value="ECO:0007669"/>
    <property type="project" value="UniProtKB-KW"/>
</dbReference>
<keyword evidence="7" id="KW-1185">Reference proteome</keyword>
<dbReference type="Proteomes" id="UP000758603">
    <property type="component" value="Unassembled WGS sequence"/>
</dbReference>
<dbReference type="SUPFAM" id="SSF144232">
    <property type="entry name" value="HIT/MYND zinc finger-like"/>
    <property type="match status" value="1"/>
</dbReference>
<feature type="domain" description="MYND-type" evidence="5">
    <location>
        <begin position="133"/>
        <end position="173"/>
    </location>
</feature>
<dbReference type="GeneID" id="70131483"/>
<dbReference type="Pfam" id="PF01753">
    <property type="entry name" value="zf-MYND"/>
    <property type="match status" value="1"/>
</dbReference>
<evidence type="ECO:0000256" key="3">
    <source>
        <dbReference type="ARBA" id="ARBA00022833"/>
    </source>
</evidence>
<evidence type="ECO:0000256" key="1">
    <source>
        <dbReference type="ARBA" id="ARBA00022723"/>
    </source>
</evidence>
<dbReference type="EMBL" id="JAGPXC010000003">
    <property type="protein sequence ID" value="KAH6655961.1"/>
    <property type="molecule type" value="Genomic_DNA"/>
</dbReference>
<dbReference type="Gene3D" id="6.10.140.2220">
    <property type="match status" value="1"/>
</dbReference>
<dbReference type="InterPro" id="IPR002893">
    <property type="entry name" value="Znf_MYND"/>
</dbReference>
<organism evidence="6 7">
    <name type="scientific">Truncatella angustata</name>
    <dbReference type="NCBI Taxonomy" id="152316"/>
    <lineage>
        <taxon>Eukaryota</taxon>
        <taxon>Fungi</taxon>
        <taxon>Dikarya</taxon>
        <taxon>Ascomycota</taxon>
        <taxon>Pezizomycotina</taxon>
        <taxon>Sordariomycetes</taxon>
        <taxon>Xylariomycetidae</taxon>
        <taxon>Amphisphaeriales</taxon>
        <taxon>Sporocadaceae</taxon>
        <taxon>Truncatella</taxon>
    </lineage>
</organism>
<evidence type="ECO:0000256" key="2">
    <source>
        <dbReference type="ARBA" id="ARBA00022771"/>
    </source>
</evidence>
<evidence type="ECO:0000259" key="5">
    <source>
        <dbReference type="PROSITE" id="PS50865"/>
    </source>
</evidence>
<evidence type="ECO:0000313" key="6">
    <source>
        <dbReference type="EMBL" id="KAH6655961.1"/>
    </source>
</evidence>
<comment type="caution">
    <text evidence="6">The sequence shown here is derived from an EMBL/GenBank/DDBJ whole genome shotgun (WGS) entry which is preliminary data.</text>
</comment>
<evidence type="ECO:0000313" key="7">
    <source>
        <dbReference type="Proteomes" id="UP000758603"/>
    </source>
</evidence>
<dbReference type="OrthoDB" id="5945798at2759"/>
<sequence>MPSFTNNSTFPTFYSLPTTTDSVESDREWYMVAQVKNNMTITKPTLIVTDKSGMDFAVTFEEDRNFDLKARGLKKGNTIVLPKARRLEKGPGRKDVLVIEKEDCEKVKAIPGSLTKTLELGSGLTDDDKSKACETCQGTVGGLMRCTGCETVVYCSKDCQVKGWSERGHKSDCKIFKSIREIWT</sequence>
<protein>
    <recommendedName>
        <fullName evidence="5">MYND-type domain-containing protein</fullName>
    </recommendedName>
</protein>
<evidence type="ECO:0000256" key="4">
    <source>
        <dbReference type="PROSITE-ProRule" id="PRU00134"/>
    </source>
</evidence>
<dbReference type="PROSITE" id="PS01360">
    <property type="entry name" value="ZF_MYND_1"/>
    <property type="match status" value="1"/>
</dbReference>
<dbReference type="RefSeq" id="XP_045960226.1">
    <property type="nucleotide sequence ID" value="XM_046102591.1"/>
</dbReference>